<gene>
    <name evidence="2" type="ORF">SAMN05518684_106203</name>
</gene>
<reference evidence="3" key="1">
    <citation type="submission" date="2016-10" db="EMBL/GenBank/DDBJ databases">
        <authorList>
            <person name="Varghese N."/>
            <person name="Submissions S."/>
        </authorList>
    </citation>
    <scope>NUCLEOTIDE SEQUENCE [LARGE SCALE GENOMIC DNA]</scope>
    <source>
        <strain evidence="3">S9</strain>
    </source>
</reference>
<evidence type="ECO:0000256" key="1">
    <source>
        <dbReference type="SAM" id="MobiDB-lite"/>
    </source>
</evidence>
<dbReference type="Proteomes" id="UP000198571">
    <property type="component" value="Unassembled WGS sequence"/>
</dbReference>
<dbReference type="STRING" id="1601833.SAMN05518684_106203"/>
<sequence length="42" mass="4822">MPTLKKDNVVLTVNESQAKELKLRGFKEHKPKVKEQKSKGTK</sequence>
<protein>
    <submittedName>
        <fullName evidence="2">Uncharacterized protein</fullName>
    </submittedName>
</protein>
<proteinExistence type="predicted"/>
<keyword evidence="3" id="KW-1185">Reference proteome</keyword>
<dbReference type="EMBL" id="FOGT01000006">
    <property type="protein sequence ID" value="SES02736.1"/>
    <property type="molecule type" value="Genomic_DNA"/>
</dbReference>
<dbReference type="RefSeq" id="WP_281244256.1">
    <property type="nucleotide sequence ID" value="NZ_FOGT01000006.1"/>
</dbReference>
<name>A0A1H9TZX3_9BACI</name>
<accession>A0A1H9TZX3</accession>
<evidence type="ECO:0000313" key="3">
    <source>
        <dbReference type="Proteomes" id="UP000198571"/>
    </source>
</evidence>
<feature type="region of interest" description="Disordered" evidence="1">
    <location>
        <begin position="23"/>
        <end position="42"/>
    </location>
</feature>
<dbReference type="AlphaFoldDB" id="A0A1H9TZX3"/>
<evidence type="ECO:0000313" key="2">
    <source>
        <dbReference type="EMBL" id="SES02736.1"/>
    </source>
</evidence>
<organism evidence="2 3">
    <name type="scientific">Salipaludibacillus aurantiacus</name>
    <dbReference type="NCBI Taxonomy" id="1601833"/>
    <lineage>
        <taxon>Bacteria</taxon>
        <taxon>Bacillati</taxon>
        <taxon>Bacillota</taxon>
        <taxon>Bacilli</taxon>
        <taxon>Bacillales</taxon>
        <taxon>Bacillaceae</taxon>
    </lineage>
</organism>